<dbReference type="AlphaFoldDB" id="L0AZE6"/>
<reference evidence="2 3" key="1">
    <citation type="journal article" date="2012" name="BMC Genomics">
        <title>Comparative genomic analysis and phylogenetic position of Theileria equi.</title>
        <authorList>
            <person name="Kappmeyer L.S."/>
            <person name="Thiagarajan M."/>
            <person name="Herndon D.R."/>
            <person name="Ramsay J.D."/>
            <person name="Caler E."/>
            <person name="Djikeng A."/>
            <person name="Gillespie J.J."/>
            <person name="Lau A.O."/>
            <person name="Roalson E.H."/>
            <person name="Silva J.C."/>
            <person name="Silva M.G."/>
            <person name="Suarez C.E."/>
            <person name="Ueti M.W."/>
            <person name="Nene V.M."/>
            <person name="Mealey R.H."/>
            <person name="Knowles D.P."/>
            <person name="Brayton K.A."/>
        </authorList>
    </citation>
    <scope>NUCLEOTIDE SEQUENCE [LARGE SCALE GENOMIC DNA]</scope>
    <source>
        <strain evidence="2 3">WA</strain>
    </source>
</reference>
<keyword evidence="1" id="KW-0732">Signal</keyword>
<feature type="signal peptide" evidence="1">
    <location>
        <begin position="1"/>
        <end position="18"/>
    </location>
</feature>
<dbReference type="GeneID" id="15806448"/>
<evidence type="ECO:0000313" key="3">
    <source>
        <dbReference type="Proteomes" id="UP000031512"/>
    </source>
</evidence>
<evidence type="ECO:0000313" key="2">
    <source>
        <dbReference type="EMBL" id="AFZ80643.1"/>
    </source>
</evidence>
<dbReference type="OrthoDB" id="361779at2759"/>
<dbReference type="EMBL" id="CP001670">
    <property type="protein sequence ID" value="AFZ80643.1"/>
    <property type="molecule type" value="Genomic_DNA"/>
</dbReference>
<evidence type="ECO:0000256" key="1">
    <source>
        <dbReference type="SAM" id="SignalP"/>
    </source>
</evidence>
<protein>
    <submittedName>
        <fullName evidence="2">Signal peptide-containing protein</fullName>
    </submittedName>
</protein>
<dbReference type="Pfam" id="PF04385">
    <property type="entry name" value="FAINT"/>
    <property type="match status" value="1"/>
</dbReference>
<sequence length="280" mass="31314">MRILALVWAVCLVRFCSARLFCWFSSKSKTDKKVTPSPDHVDGTPIILDLVTPNETKLDVYTETESGVSFKTVTPKSVFHISSVVDSGATLWEASGYEKCLLVESYAKNTTKVIYLETSDSTGTKSKYFEKADEAWSEIDKEVFVEKIEMMIEESGKDGLTLDISHPNRLLCKSFDYSFAGNAIKLVVSNKGVSISRLVNGTEEVYTRSSGETFEYARVYLNKDGTPELILITLRTLSGISRRDYVKTENGWSVCNNSDATIKSLRDPTNCVSSLRLIFH</sequence>
<organism evidence="2 3">
    <name type="scientific">Theileria equi strain WA</name>
    <dbReference type="NCBI Taxonomy" id="1537102"/>
    <lineage>
        <taxon>Eukaryota</taxon>
        <taxon>Sar</taxon>
        <taxon>Alveolata</taxon>
        <taxon>Apicomplexa</taxon>
        <taxon>Aconoidasida</taxon>
        <taxon>Piroplasmida</taxon>
        <taxon>Theileriidae</taxon>
        <taxon>Theileria</taxon>
    </lineage>
</organism>
<proteinExistence type="predicted"/>
<dbReference type="RefSeq" id="XP_004830309.1">
    <property type="nucleotide sequence ID" value="XM_004830252.1"/>
</dbReference>
<gene>
    <name evidence="2" type="ORF">BEWA_000480</name>
</gene>
<dbReference type="InterPro" id="IPR007480">
    <property type="entry name" value="DUF529"/>
</dbReference>
<dbReference type="Proteomes" id="UP000031512">
    <property type="component" value="Chromosome 3"/>
</dbReference>
<dbReference type="STRING" id="1537102.L0AZE6"/>
<dbReference type="KEGG" id="beq:BEWA_000480"/>
<keyword evidence="3" id="KW-1185">Reference proteome</keyword>
<feature type="chain" id="PRO_5003939382" evidence="1">
    <location>
        <begin position="19"/>
        <end position="280"/>
    </location>
</feature>
<accession>L0AZE6</accession>
<dbReference type="VEuPathDB" id="PiroplasmaDB:BEWA_000480"/>
<name>L0AZE6_THEEQ</name>